<dbReference type="Pfam" id="PF01323">
    <property type="entry name" value="DSBA"/>
    <property type="match status" value="1"/>
</dbReference>
<proteinExistence type="predicted"/>
<dbReference type="GO" id="GO:0016491">
    <property type="term" value="F:oxidoreductase activity"/>
    <property type="evidence" value="ECO:0007669"/>
    <property type="project" value="InterPro"/>
</dbReference>
<accession>A0A7S2U6S5</accession>
<feature type="domain" description="DSBA-like thioredoxin" evidence="1">
    <location>
        <begin position="2"/>
        <end position="136"/>
    </location>
</feature>
<reference evidence="2" key="1">
    <citation type="submission" date="2021-01" db="EMBL/GenBank/DDBJ databases">
        <authorList>
            <person name="Corre E."/>
            <person name="Pelletier E."/>
            <person name="Niang G."/>
            <person name="Scheremetjew M."/>
            <person name="Finn R."/>
            <person name="Kale V."/>
            <person name="Holt S."/>
            <person name="Cochrane G."/>
            <person name="Meng A."/>
            <person name="Brown T."/>
            <person name="Cohen L."/>
        </authorList>
    </citation>
    <scope>NUCLEOTIDE SEQUENCE</scope>
    <source>
        <strain evidence="2">CCMP2084</strain>
    </source>
</reference>
<name>A0A7S2U6S5_9STRA</name>
<dbReference type="InterPro" id="IPR036249">
    <property type="entry name" value="Thioredoxin-like_sf"/>
</dbReference>
<dbReference type="PANTHER" id="PTHR13887:SF41">
    <property type="entry name" value="THIOREDOXIN SUPERFAMILY PROTEIN"/>
    <property type="match status" value="1"/>
</dbReference>
<organism evidence="2">
    <name type="scientific">Attheya septentrionalis</name>
    <dbReference type="NCBI Taxonomy" id="420275"/>
    <lineage>
        <taxon>Eukaryota</taxon>
        <taxon>Sar</taxon>
        <taxon>Stramenopiles</taxon>
        <taxon>Ochrophyta</taxon>
        <taxon>Bacillariophyta</taxon>
        <taxon>Coscinodiscophyceae</taxon>
        <taxon>Chaetocerotophycidae</taxon>
        <taxon>Chaetocerotales</taxon>
        <taxon>Attheyaceae</taxon>
        <taxon>Attheya</taxon>
    </lineage>
</organism>
<dbReference type="AlphaFoldDB" id="A0A7S2U6S5"/>
<dbReference type="SUPFAM" id="SSF52833">
    <property type="entry name" value="Thioredoxin-like"/>
    <property type="match status" value="1"/>
</dbReference>
<dbReference type="InterPro" id="IPR001853">
    <property type="entry name" value="DSBA-like_thioredoxin_dom"/>
</dbReference>
<gene>
    <name evidence="2" type="ORF">ASEP1449_LOCUS2096</name>
</gene>
<protein>
    <recommendedName>
        <fullName evidence="1">DSBA-like thioredoxin domain-containing protein</fullName>
    </recommendedName>
</protein>
<dbReference type="Gene3D" id="3.40.30.10">
    <property type="entry name" value="Glutaredoxin"/>
    <property type="match status" value="1"/>
</dbReference>
<dbReference type="PANTHER" id="PTHR13887">
    <property type="entry name" value="GLUTATHIONE S-TRANSFERASE KAPPA"/>
    <property type="match status" value="1"/>
</dbReference>
<sequence>MKQMVPQMRETGQSVGIEFSYGGFVGNTLDSHRLIWKAREEGGSELQDQVVESLFKAYFEEEKSLGEHDVLKECAERAGMDATSLLADQSIGRDEVNREMLEFRNKWKCSGVPMFVIDGTYTLGGAQPPEEILSVLEKSLKN</sequence>
<evidence type="ECO:0000313" key="2">
    <source>
        <dbReference type="EMBL" id="CAD9810273.1"/>
    </source>
</evidence>
<evidence type="ECO:0000259" key="1">
    <source>
        <dbReference type="Pfam" id="PF01323"/>
    </source>
</evidence>
<dbReference type="EMBL" id="HBHQ01003206">
    <property type="protein sequence ID" value="CAD9810273.1"/>
    <property type="molecule type" value="Transcribed_RNA"/>
</dbReference>